<dbReference type="GO" id="GO:0006754">
    <property type="term" value="P:ATP biosynthetic process"/>
    <property type="evidence" value="ECO:0007669"/>
    <property type="project" value="TreeGrafter"/>
</dbReference>
<dbReference type="PROSITE" id="PS51462">
    <property type="entry name" value="NUDIX"/>
    <property type="match status" value="1"/>
</dbReference>
<dbReference type="GO" id="GO:0000166">
    <property type="term" value="F:nucleotide binding"/>
    <property type="evidence" value="ECO:0007669"/>
    <property type="project" value="UniProtKB-KW"/>
</dbReference>
<dbReference type="InterPro" id="IPR000086">
    <property type="entry name" value="NUDIX_hydrolase_dom"/>
</dbReference>
<evidence type="ECO:0000256" key="4">
    <source>
        <dbReference type="ARBA" id="ARBA00022801"/>
    </source>
</evidence>
<evidence type="ECO:0000256" key="3">
    <source>
        <dbReference type="ARBA" id="ARBA00022741"/>
    </source>
</evidence>
<dbReference type="Pfam" id="PF00293">
    <property type="entry name" value="NUDIX"/>
    <property type="match status" value="1"/>
</dbReference>
<dbReference type="SUPFAM" id="SSF55811">
    <property type="entry name" value="Nudix"/>
    <property type="match status" value="1"/>
</dbReference>
<protein>
    <recommendedName>
        <fullName evidence="2">Bis(5'-nucleosyl)-tetraphosphatase [asymmetrical]</fullName>
    </recommendedName>
    <alternativeName>
        <fullName evidence="5">Diadenosine 5',5'''-P1,P4-tetraphosphate asymmetrical hydrolase</fullName>
    </alternativeName>
</protein>
<accession>A0A0R2CPJ2</accession>
<keyword evidence="3" id="KW-0547">Nucleotide-binding</keyword>
<gene>
    <name evidence="7" type="ORF">FC56_GL000870</name>
</gene>
<sequence length="144" mass="16639">MTTEYASGAVVYQIHKGQLEYLLLQSATDDFWGLPKGHVEANENLVETAVREIAEETSLNTEIDDGFHERVEYDMKNGHHKVVDFFVSRVPEGVVIKKQDEEIHSYAWFDYEQASHQLTYDNLRELLAMADKYIRTKEGIEARS</sequence>
<dbReference type="RefSeq" id="WP_056978644.1">
    <property type="nucleotide sequence ID" value="NZ_AYZR01000009.1"/>
</dbReference>
<feature type="domain" description="Nudix hydrolase" evidence="6">
    <location>
        <begin position="4"/>
        <end position="131"/>
    </location>
</feature>
<dbReference type="InterPro" id="IPR003565">
    <property type="entry name" value="Tetra_PHTase"/>
</dbReference>
<evidence type="ECO:0000313" key="8">
    <source>
        <dbReference type="Proteomes" id="UP000051256"/>
    </source>
</evidence>
<dbReference type="PANTHER" id="PTHR21340">
    <property type="entry name" value="DIADENOSINE 5,5-P1,P4-TETRAPHOSPHATE PYROPHOSPHOHYDROLASE MUTT"/>
    <property type="match status" value="1"/>
</dbReference>
<proteinExistence type="inferred from homology"/>
<dbReference type="STRING" id="1423802.FC56_GL000870"/>
<dbReference type="InterPro" id="IPR015797">
    <property type="entry name" value="NUDIX_hydrolase-like_dom_sf"/>
</dbReference>
<dbReference type="PANTHER" id="PTHR21340:SF0">
    <property type="entry name" value="BIS(5'-NUCLEOSYL)-TETRAPHOSPHATASE [ASYMMETRICAL]"/>
    <property type="match status" value="1"/>
</dbReference>
<organism evidence="7 8">
    <name type="scientific">Lentilactobacillus senioris DSM 24302 = JCM 17472</name>
    <dbReference type="NCBI Taxonomy" id="1423802"/>
    <lineage>
        <taxon>Bacteria</taxon>
        <taxon>Bacillati</taxon>
        <taxon>Bacillota</taxon>
        <taxon>Bacilli</taxon>
        <taxon>Lactobacillales</taxon>
        <taxon>Lactobacillaceae</taxon>
        <taxon>Lentilactobacillus</taxon>
    </lineage>
</organism>
<reference evidence="7 8" key="1">
    <citation type="journal article" date="2015" name="Genome Announc.">
        <title>Expanding the biotechnology potential of lactobacilli through comparative genomics of 213 strains and associated genera.</title>
        <authorList>
            <person name="Sun Z."/>
            <person name="Harris H.M."/>
            <person name="McCann A."/>
            <person name="Guo C."/>
            <person name="Argimon S."/>
            <person name="Zhang W."/>
            <person name="Yang X."/>
            <person name="Jeffery I.B."/>
            <person name="Cooney J.C."/>
            <person name="Kagawa T.F."/>
            <person name="Liu W."/>
            <person name="Song Y."/>
            <person name="Salvetti E."/>
            <person name="Wrobel A."/>
            <person name="Rasinkangas P."/>
            <person name="Parkhill J."/>
            <person name="Rea M.C."/>
            <person name="O'Sullivan O."/>
            <person name="Ritari J."/>
            <person name="Douillard F.P."/>
            <person name="Paul Ross R."/>
            <person name="Yang R."/>
            <person name="Briner A.E."/>
            <person name="Felis G.E."/>
            <person name="de Vos W.M."/>
            <person name="Barrangou R."/>
            <person name="Klaenhammer T.R."/>
            <person name="Caufield P.W."/>
            <person name="Cui Y."/>
            <person name="Zhang H."/>
            <person name="O'Toole P.W."/>
        </authorList>
    </citation>
    <scope>NUCLEOTIDE SEQUENCE [LARGE SCALE GENOMIC DNA]</scope>
    <source>
        <strain evidence="7 8">DSM 24302</strain>
    </source>
</reference>
<keyword evidence="4 7" id="KW-0378">Hydrolase</keyword>
<evidence type="ECO:0000256" key="5">
    <source>
        <dbReference type="ARBA" id="ARBA00032644"/>
    </source>
</evidence>
<evidence type="ECO:0000256" key="1">
    <source>
        <dbReference type="ARBA" id="ARBA00005582"/>
    </source>
</evidence>
<dbReference type="Proteomes" id="UP000051256">
    <property type="component" value="Unassembled WGS sequence"/>
</dbReference>
<comment type="similarity">
    <text evidence="1">Belongs to the Nudix hydrolase family.</text>
</comment>
<keyword evidence="8" id="KW-1185">Reference proteome</keyword>
<evidence type="ECO:0000259" key="6">
    <source>
        <dbReference type="PROSITE" id="PS51462"/>
    </source>
</evidence>
<evidence type="ECO:0000256" key="2">
    <source>
        <dbReference type="ARBA" id="ARBA00018911"/>
    </source>
</evidence>
<dbReference type="GO" id="GO:0006167">
    <property type="term" value="P:AMP biosynthetic process"/>
    <property type="evidence" value="ECO:0007669"/>
    <property type="project" value="TreeGrafter"/>
</dbReference>
<comment type="caution">
    <text evidence="7">The sequence shown here is derived from an EMBL/GenBank/DDBJ whole genome shotgun (WGS) entry which is preliminary data.</text>
</comment>
<dbReference type="PATRIC" id="fig|1423802.4.peg.883"/>
<dbReference type="EMBL" id="AYZR01000009">
    <property type="protein sequence ID" value="KRM93205.1"/>
    <property type="molecule type" value="Genomic_DNA"/>
</dbReference>
<evidence type="ECO:0000313" key="7">
    <source>
        <dbReference type="EMBL" id="KRM93205.1"/>
    </source>
</evidence>
<dbReference type="Gene3D" id="3.90.79.10">
    <property type="entry name" value="Nucleoside Triphosphate Pyrophosphohydrolase"/>
    <property type="match status" value="1"/>
</dbReference>
<dbReference type="InterPro" id="IPR051325">
    <property type="entry name" value="Nudix_hydrolase_domain"/>
</dbReference>
<dbReference type="GO" id="GO:0004081">
    <property type="term" value="F:bis(5'-nucleosyl)-tetraphosphatase (asymmetrical) activity"/>
    <property type="evidence" value="ECO:0007669"/>
    <property type="project" value="TreeGrafter"/>
</dbReference>
<dbReference type="AlphaFoldDB" id="A0A0R2CPJ2"/>
<dbReference type="CDD" id="cd03428">
    <property type="entry name" value="NUDIX_Ap4A_Nudt2"/>
    <property type="match status" value="1"/>
</dbReference>
<name>A0A0R2CPJ2_9LACO</name>